<dbReference type="PANTHER" id="PTHR22811">
    <property type="entry name" value="TRANSMEMBRANE EMP24 DOMAIN-CONTAINING PROTEIN"/>
    <property type="match status" value="1"/>
</dbReference>
<keyword evidence="6 10" id="KW-1133">Transmembrane helix</keyword>
<keyword evidence="7 10" id="KW-0472">Membrane</keyword>
<accession>B4LTA5</accession>
<dbReference type="GO" id="GO:0016020">
    <property type="term" value="C:membrane"/>
    <property type="evidence" value="ECO:0007669"/>
    <property type="project" value="UniProtKB-SubCell"/>
</dbReference>
<dbReference type="Proteomes" id="UP000008792">
    <property type="component" value="Unassembled WGS sequence"/>
</dbReference>
<evidence type="ECO:0000256" key="6">
    <source>
        <dbReference type="ARBA" id="ARBA00022989"/>
    </source>
</evidence>
<evidence type="ECO:0000256" key="10">
    <source>
        <dbReference type="SAM" id="Phobius"/>
    </source>
</evidence>
<dbReference type="KEGG" id="dvi:6627917"/>
<dbReference type="GO" id="GO:0012505">
    <property type="term" value="C:endomembrane system"/>
    <property type="evidence" value="ECO:0007669"/>
    <property type="project" value="UniProtKB-SubCell"/>
</dbReference>
<feature type="signal peptide" evidence="11">
    <location>
        <begin position="1"/>
        <end position="25"/>
    </location>
</feature>
<evidence type="ECO:0000256" key="3">
    <source>
        <dbReference type="ARBA" id="ARBA00022473"/>
    </source>
</evidence>
<dbReference type="Gene3D" id="2.60.120.680">
    <property type="entry name" value="GOLD domain"/>
    <property type="match status" value="1"/>
</dbReference>
<dbReference type="Pfam" id="PF01105">
    <property type="entry name" value="EMP24_GP25L"/>
    <property type="match status" value="1"/>
</dbReference>
<dbReference type="InParanoid" id="B4LTA5"/>
<dbReference type="InterPro" id="IPR015720">
    <property type="entry name" value="Emp24-like"/>
</dbReference>
<evidence type="ECO:0000313" key="13">
    <source>
        <dbReference type="EMBL" id="EDW64947.1"/>
    </source>
</evidence>
<keyword evidence="3" id="KW-0217">Developmental protein</keyword>
<gene>
    <name evidence="13" type="primary">Dvir\GJ17754</name>
    <name evidence="13" type="ORF">Dvir_GJ17754</name>
</gene>
<reference evidence="13 14" key="1">
    <citation type="journal article" date="2007" name="Nature">
        <title>Evolution of genes and genomes on the Drosophila phylogeny.</title>
        <authorList>
            <consortium name="Drosophila 12 Genomes Consortium"/>
            <person name="Clark A.G."/>
            <person name="Eisen M.B."/>
            <person name="Smith D.R."/>
            <person name="Bergman C.M."/>
            <person name="Oliver B."/>
            <person name="Markow T.A."/>
            <person name="Kaufman T.C."/>
            <person name="Kellis M."/>
            <person name="Gelbart W."/>
            <person name="Iyer V.N."/>
            <person name="Pollard D.A."/>
            <person name="Sackton T.B."/>
            <person name="Larracuente A.M."/>
            <person name="Singh N.D."/>
            <person name="Abad J.P."/>
            <person name="Abt D.N."/>
            <person name="Adryan B."/>
            <person name="Aguade M."/>
            <person name="Akashi H."/>
            <person name="Anderson W.W."/>
            <person name="Aquadro C.F."/>
            <person name="Ardell D.H."/>
            <person name="Arguello R."/>
            <person name="Artieri C.G."/>
            <person name="Barbash D.A."/>
            <person name="Barker D."/>
            <person name="Barsanti P."/>
            <person name="Batterham P."/>
            <person name="Batzoglou S."/>
            <person name="Begun D."/>
            <person name="Bhutkar A."/>
            <person name="Blanco E."/>
            <person name="Bosak S.A."/>
            <person name="Bradley R.K."/>
            <person name="Brand A.D."/>
            <person name="Brent M.R."/>
            <person name="Brooks A.N."/>
            <person name="Brown R.H."/>
            <person name="Butlin R.K."/>
            <person name="Caggese C."/>
            <person name="Calvi B.R."/>
            <person name="Bernardo de Carvalho A."/>
            <person name="Caspi A."/>
            <person name="Castrezana S."/>
            <person name="Celniker S.E."/>
            <person name="Chang J.L."/>
            <person name="Chapple C."/>
            <person name="Chatterji S."/>
            <person name="Chinwalla A."/>
            <person name="Civetta A."/>
            <person name="Clifton S.W."/>
            <person name="Comeron J.M."/>
            <person name="Costello J.C."/>
            <person name="Coyne J.A."/>
            <person name="Daub J."/>
            <person name="David R.G."/>
            <person name="Delcher A.L."/>
            <person name="Delehaunty K."/>
            <person name="Do C.B."/>
            <person name="Ebling H."/>
            <person name="Edwards K."/>
            <person name="Eickbush T."/>
            <person name="Evans J.D."/>
            <person name="Filipski A."/>
            <person name="Findeiss S."/>
            <person name="Freyhult E."/>
            <person name="Fulton L."/>
            <person name="Fulton R."/>
            <person name="Garcia A.C."/>
            <person name="Gardiner A."/>
            <person name="Garfield D.A."/>
            <person name="Garvin B.E."/>
            <person name="Gibson G."/>
            <person name="Gilbert D."/>
            <person name="Gnerre S."/>
            <person name="Godfrey J."/>
            <person name="Good R."/>
            <person name="Gotea V."/>
            <person name="Gravely B."/>
            <person name="Greenberg A.J."/>
            <person name="Griffiths-Jones S."/>
            <person name="Gross S."/>
            <person name="Guigo R."/>
            <person name="Gustafson E.A."/>
            <person name="Haerty W."/>
            <person name="Hahn M.W."/>
            <person name="Halligan D.L."/>
            <person name="Halpern A.L."/>
            <person name="Halter G.M."/>
            <person name="Han M.V."/>
            <person name="Heger A."/>
            <person name="Hillier L."/>
            <person name="Hinrichs A.S."/>
            <person name="Holmes I."/>
            <person name="Hoskins R.A."/>
            <person name="Hubisz M.J."/>
            <person name="Hultmark D."/>
            <person name="Huntley M.A."/>
            <person name="Jaffe D.B."/>
            <person name="Jagadeeshan S."/>
            <person name="Jeck W.R."/>
            <person name="Johnson J."/>
            <person name="Jones C.D."/>
            <person name="Jordan W.C."/>
            <person name="Karpen G.H."/>
            <person name="Kataoka E."/>
            <person name="Keightley P.D."/>
            <person name="Kheradpour P."/>
            <person name="Kirkness E.F."/>
            <person name="Koerich L.B."/>
            <person name="Kristiansen K."/>
            <person name="Kudrna D."/>
            <person name="Kulathinal R.J."/>
            <person name="Kumar S."/>
            <person name="Kwok R."/>
            <person name="Lander E."/>
            <person name="Langley C.H."/>
            <person name="Lapoint R."/>
            <person name="Lazzaro B.P."/>
            <person name="Lee S.J."/>
            <person name="Levesque L."/>
            <person name="Li R."/>
            <person name="Lin C.F."/>
            <person name="Lin M.F."/>
            <person name="Lindblad-Toh K."/>
            <person name="Llopart A."/>
            <person name="Long M."/>
            <person name="Low L."/>
            <person name="Lozovsky E."/>
            <person name="Lu J."/>
            <person name="Luo M."/>
            <person name="Machado C.A."/>
            <person name="Makalowski W."/>
            <person name="Marzo M."/>
            <person name="Matsuda M."/>
            <person name="Matzkin L."/>
            <person name="McAllister B."/>
            <person name="McBride C.S."/>
            <person name="McKernan B."/>
            <person name="McKernan K."/>
            <person name="Mendez-Lago M."/>
            <person name="Minx P."/>
            <person name="Mollenhauer M.U."/>
            <person name="Montooth K."/>
            <person name="Mount S.M."/>
            <person name="Mu X."/>
            <person name="Myers E."/>
            <person name="Negre B."/>
            <person name="Newfeld S."/>
            <person name="Nielsen R."/>
            <person name="Noor M.A."/>
            <person name="O'Grady P."/>
            <person name="Pachter L."/>
            <person name="Papaceit M."/>
            <person name="Parisi M.J."/>
            <person name="Parisi M."/>
            <person name="Parts L."/>
            <person name="Pedersen J.S."/>
            <person name="Pesole G."/>
            <person name="Phillippy A.M."/>
            <person name="Ponting C.P."/>
            <person name="Pop M."/>
            <person name="Porcelli D."/>
            <person name="Powell J.R."/>
            <person name="Prohaska S."/>
            <person name="Pruitt K."/>
            <person name="Puig M."/>
            <person name="Quesneville H."/>
            <person name="Ram K.R."/>
            <person name="Rand D."/>
            <person name="Rasmussen M.D."/>
            <person name="Reed L.K."/>
            <person name="Reenan R."/>
            <person name="Reily A."/>
            <person name="Remington K.A."/>
            <person name="Rieger T.T."/>
            <person name="Ritchie M.G."/>
            <person name="Robin C."/>
            <person name="Rogers Y.H."/>
            <person name="Rohde C."/>
            <person name="Rozas J."/>
            <person name="Rubenfield M.J."/>
            <person name="Ruiz A."/>
            <person name="Russo S."/>
            <person name="Salzberg S.L."/>
            <person name="Sanchez-Gracia A."/>
            <person name="Saranga D.J."/>
            <person name="Sato H."/>
            <person name="Schaeffer S.W."/>
            <person name="Schatz M.C."/>
            <person name="Schlenke T."/>
            <person name="Schwartz R."/>
            <person name="Segarra C."/>
            <person name="Singh R.S."/>
            <person name="Sirot L."/>
            <person name="Sirota M."/>
            <person name="Sisneros N.B."/>
            <person name="Smith C.D."/>
            <person name="Smith T.F."/>
            <person name="Spieth J."/>
            <person name="Stage D.E."/>
            <person name="Stark A."/>
            <person name="Stephan W."/>
            <person name="Strausberg R.L."/>
            <person name="Strempel S."/>
            <person name="Sturgill D."/>
            <person name="Sutton G."/>
            <person name="Sutton G.G."/>
            <person name="Tao W."/>
            <person name="Teichmann S."/>
            <person name="Tobari Y.N."/>
            <person name="Tomimura Y."/>
            <person name="Tsolas J.M."/>
            <person name="Valente V.L."/>
            <person name="Venter E."/>
            <person name="Venter J.C."/>
            <person name="Vicario S."/>
            <person name="Vieira F.G."/>
            <person name="Vilella A.J."/>
            <person name="Villasante A."/>
            <person name="Walenz B."/>
            <person name="Wang J."/>
            <person name="Wasserman M."/>
            <person name="Watts T."/>
            <person name="Wilson D."/>
            <person name="Wilson R.K."/>
            <person name="Wing R.A."/>
            <person name="Wolfner M.F."/>
            <person name="Wong A."/>
            <person name="Wong G.K."/>
            <person name="Wu C.I."/>
            <person name="Wu G."/>
            <person name="Yamamoto D."/>
            <person name="Yang H.P."/>
            <person name="Yang S.P."/>
            <person name="Yorke J.A."/>
            <person name="Yoshida K."/>
            <person name="Zdobnov E."/>
            <person name="Zhang P."/>
            <person name="Zhang Y."/>
            <person name="Zimin A.V."/>
            <person name="Baldwin J."/>
            <person name="Abdouelleil A."/>
            <person name="Abdulkadir J."/>
            <person name="Abebe A."/>
            <person name="Abera B."/>
            <person name="Abreu J."/>
            <person name="Acer S.C."/>
            <person name="Aftuck L."/>
            <person name="Alexander A."/>
            <person name="An P."/>
            <person name="Anderson E."/>
            <person name="Anderson S."/>
            <person name="Arachi H."/>
            <person name="Azer M."/>
            <person name="Bachantsang P."/>
            <person name="Barry A."/>
            <person name="Bayul T."/>
            <person name="Berlin A."/>
            <person name="Bessette D."/>
            <person name="Bloom T."/>
            <person name="Blye J."/>
            <person name="Boguslavskiy L."/>
            <person name="Bonnet C."/>
            <person name="Boukhgalter B."/>
            <person name="Bourzgui I."/>
            <person name="Brown A."/>
            <person name="Cahill P."/>
            <person name="Channer S."/>
            <person name="Cheshatsang Y."/>
            <person name="Chuda L."/>
            <person name="Citroen M."/>
            <person name="Collymore A."/>
            <person name="Cooke P."/>
            <person name="Costello M."/>
            <person name="D'Aco K."/>
            <person name="Daza R."/>
            <person name="De Haan G."/>
            <person name="DeGray S."/>
            <person name="DeMaso C."/>
            <person name="Dhargay N."/>
            <person name="Dooley K."/>
            <person name="Dooley E."/>
            <person name="Doricent M."/>
            <person name="Dorje P."/>
            <person name="Dorjee K."/>
            <person name="Dupes A."/>
            <person name="Elong R."/>
            <person name="Falk J."/>
            <person name="Farina A."/>
            <person name="Faro S."/>
            <person name="Ferguson D."/>
            <person name="Fisher S."/>
            <person name="Foley C.D."/>
            <person name="Franke A."/>
            <person name="Friedrich D."/>
            <person name="Gadbois L."/>
            <person name="Gearin G."/>
            <person name="Gearin C.R."/>
            <person name="Giannoukos G."/>
            <person name="Goode T."/>
            <person name="Graham J."/>
            <person name="Grandbois E."/>
            <person name="Grewal S."/>
            <person name="Gyaltsen K."/>
            <person name="Hafez N."/>
            <person name="Hagos B."/>
            <person name="Hall J."/>
            <person name="Henson C."/>
            <person name="Hollinger A."/>
            <person name="Honan T."/>
            <person name="Huard M.D."/>
            <person name="Hughes L."/>
            <person name="Hurhula B."/>
            <person name="Husby M.E."/>
            <person name="Kamat A."/>
            <person name="Kanga B."/>
            <person name="Kashin S."/>
            <person name="Khazanovich D."/>
            <person name="Kisner P."/>
            <person name="Lance K."/>
            <person name="Lara M."/>
            <person name="Lee W."/>
            <person name="Lennon N."/>
            <person name="Letendre F."/>
            <person name="LeVine R."/>
            <person name="Lipovsky A."/>
            <person name="Liu X."/>
            <person name="Liu J."/>
            <person name="Liu S."/>
            <person name="Lokyitsang T."/>
            <person name="Lokyitsang Y."/>
            <person name="Lubonja R."/>
            <person name="Lui A."/>
            <person name="MacDonald P."/>
            <person name="Magnisalis V."/>
            <person name="Maru K."/>
            <person name="Matthews C."/>
            <person name="McCusker W."/>
            <person name="McDonough S."/>
            <person name="Mehta T."/>
            <person name="Meldrim J."/>
            <person name="Meneus L."/>
            <person name="Mihai O."/>
            <person name="Mihalev A."/>
            <person name="Mihova T."/>
            <person name="Mittelman R."/>
            <person name="Mlenga V."/>
            <person name="Montmayeur A."/>
            <person name="Mulrain L."/>
            <person name="Navidi A."/>
            <person name="Naylor J."/>
            <person name="Negash T."/>
            <person name="Nguyen T."/>
            <person name="Nguyen N."/>
            <person name="Nicol R."/>
            <person name="Norbu C."/>
            <person name="Norbu N."/>
            <person name="Novod N."/>
            <person name="O'Neill B."/>
            <person name="Osman S."/>
            <person name="Markiewicz E."/>
            <person name="Oyono O.L."/>
            <person name="Patti C."/>
            <person name="Phunkhang P."/>
            <person name="Pierre F."/>
            <person name="Priest M."/>
            <person name="Raghuraman S."/>
            <person name="Rege F."/>
            <person name="Reyes R."/>
            <person name="Rise C."/>
            <person name="Rogov P."/>
            <person name="Ross K."/>
            <person name="Ryan E."/>
            <person name="Settipalli S."/>
            <person name="Shea T."/>
            <person name="Sherpa N."/>
            <person name="Shi L."/>
            <person name="Shih D."/>
            <person name="Sparrow T."/>
            <person name="Spaulding J."/>
            <person name="Stalker J."/>
            <person name="Stange-Thomann N."/>
            <person name="Stavropoulos S."/>
            <person name="Stone C."/>
            <person name="Strader C."/>
            <person name="Tesfaye S."/>
            <person name="Thomson T."/>
            <person name="Thoulutsang Y."/>
            <person name="Thoulutsang D."/>
            <person name="Topham K."/>
            <person name="Topping I."/>
            <person name="Tsamla T."/>
            <person name="Vassiliev H."/>
            <person name="Vo A."/>
            <person name="Wangchuk T."/>
            <person name="Wangdi T."/>
            <person name="Weiand M."/>
            <person name="Wilkinson J."/>
            <person name="Wilson A."/>
            <person name="Yadav S."/>
            <person name="Young G."/>
            <person name="Yu Q."/>
            <person name="Zembek L."/>
            <person name="Zhong D."/>
            <person name="Zimmer A."/>
            <person name="Zwirko Z."/>
            <person name="Jaffe D.B."/>
            <person name="Alvarez P."/>
            <person name="Brockman W."/>
            <person name="Butler J."/>
            <person name="Chin C."/>
            <person name="Gnerre S."/>
            <person name="Grabherr M."/>
            <person name="Kleber M."/>
            <person name="Mauceli E."/>
            <person name="MacCallum I."/>
        </authorList>
    </citation>
    <scope>NUCLEOTIDE SEQUENCE [LARGE SCALE GENOMIC DNA]</scope>
    <source>
        <strain evidence="14">Tucson 15010-1051.87</strain>
    </source>
</reference>
<evidence type="ECO:0000256" key="9">
    <source>
        <dbReference type="RuleBase" id="RU003827"/>
    </source>
</evidence>
<evidence type="ECO:0000256" key="1">
    <source>
        <dbReference type="ARBA" id="ARBA00004479"/>
    </source>
</evidence>
<keyword evidence="5 11" id="KW-0732">Signal</keyword>
<protein>
    <recommendedName>
        <fullName evidence="12">GOLD domain-containing protein</fullName>
    </recommendedName>
</protein>
<evidence type="ECO:0000256" key="7">
    <source>
        <dbReference type="ARBA" id="ARBA00023136"/>
    </source>
</evidence>
<dbReference type="AlphaFoldDB" id="B4LTA5"/>
<dbReference type="eggNOG" id="KOG3287">
    <property type="taxonomic scope" value="Eukaryota"/>
</dbReference>
<dbReference type="InterPro" id="IPR036598">
    <property type="entry name" value="GOLD_dom_sf"/>
</dbReference>
<evidence type="ECO:0000313" key="14">
    <source>
        <dbReference type="Proteomes" id="UP000008792"/>
    </source>
</evidence>
<evidence type="ECO:0000256" key="2">
    <source>
        <dbReference type="ARBA" id="ARBA00007104"/>
    </source>
</evidence>
<evidence type="ECO:0000256" key="8">
    <source>
        <dbReference type="ARBA" id="ARBA00037847"/>
    </source>
</evidence>
<dbReference type="FunCoup" id="B4LTA5">
    <property type="interactions" value="5"/>
</dbReference>
<dbReference type="PROSITE" id="PS50866">
    <property type="entry name" value="GOLD"/>
    <property type="match status" value="1"/>
</dbReference>
<comment type="similarity">
    <text evidence="2 9">Belongs to the EMP24/GP25L family.</text>
</comment>
<comment type="subcellular location">
    <subcellularLocation>
        <location evidence="8">Endomembrane system</location>
        <topology evidence="8">Single-pass membrane protein</topology>
    </subcellularLocation>
    <subcellularLocation>
        <location evidence="1 9">Membrane</location>
        <topology evidence="1 9">Single-pass type I membrane protein</topology>
    </subcellularLocation>
</comment>
<organism evidence="13 14">
    <name type="scientific">Drosophila virilis</name>
    <name type="common">Fruit fly</name>
    <dbReference type="NCBI Taxonomy" id="7244"/>
    <lineage>
        <taxon>Eukaryota</taxon>
        <taxon>Metazoa</taxon>
        <taxon>Ecdysozoa</taxon>
        <taxon>Arthropoda</taxon>
        <taxon>Hexapoda</taxon>
        <taxon>Insecta</taxon>
        <taxon>Pterygota</taxon>
        <taxon>Neoptera</taxon>
        <taxon>Endopterygota</taxon>
        <taxon>Diptera</taxon>
        <taxon>Brachycera</taxon>
        <taxon>Muscomorpha</taxon>
        <taxon>Ephydroidea</taxon>
        <taxon>Drosophilidae</taxon>
        <taxon>Drosophila</taxon>
    </lineage>
</organism>
<keyword evidence="4 9" id="KW-0812">Transmembrane</keyword>
<feature type="transmembrane region" description="Helical" evidence="10">
    <location>
        <begin position="202"/>
        <end position="220"/>
    </location>
</feature>
<dbReference type="SUPFAM" id="SSF101576">
    <property type="entry name" value="Supernatant protein factor (SPF), C-terminal domain"/>
    <property type="match status" value="1"/>
</dbReference>
<name>B4LTA5_DROVI</name>
<evidence type="ECO:0000259" key="12">
    <source>
        <dbReference type="PROSITE" id="PS50866"/>
    </source>
</evidence>
<dbReference type="OrthoDB" id="5976732at2759"/>
<dbReference type="InterPro" id="IPR009038">
    <property type="entry name" value="GOLD_dom"/>
</dbReference>
<dbReference type="HOGENOM" id="CLU_066963_0_1_1"/>
<dbReference type="EMBL" id="CH940649">
    <property type="protein sequence ID" value="EDW64947.1"/>
    <property type="molecule type" value="Genomic_DNA"/>
</dbReference>
<dbReference type="PhylomeDB" id="B4LTA5"/>
<feature type="domain" description="GOLD" evidence="12">
    <location>
        <begin position="41"/>
        <end position="125"/>
    </location>
</feature>
<keyword evidence="14" id="KW-1185">Reference proteome</keyword>
<dbReference type="OMA" id="IDYQVIH"/>
<proteinExistence type="inferred from homology"/>
<dbReference type="SMART" id="SM01190">
    <property type="entry name" value="EMP24_GP25L"/>
    <property type="match status" value="1"/>
</dbReference>
<evidence type="ECO:0000256" key="4">
    <source>
        <dbReference type="ARBA" id="ARBA00022692"/>
    </source>
</evidence>
<feature type="chain" id="PRO_5002816656" description="GOLD domain-containing protein" evidence="11">
    <location>
        <begin position="26"/>
        <end position="233"/>
    </location>
</feature>
<sequence length="233" mass="27327">MFQIACCSAWLLLLLLLALPPGRKAEVFRHRLTIFAEAGRMECYHQAVAATEIIILEYQVIHGGQGEAHINFNLMDPHRKLLAADHKQQNKKHRMEANETGIYKFCFDNTISSFNQKIVAFHLEIAAGNHEELERQQLIKEMTTDYQFDRTYTHMHDYVTKIGLNMMRSRQTQDYIRTLEARDRKLAESSFTMVNNWSCAQFIAMIIVGMLQVFMLRSIFNTDGRFYKLWRKI</sequence>
<evidence type="ECO:0000256" key="5">
    <source>
        <dbReference type="ARBA" id="ARBA00022729"/>
    </source>
</evidence>
<dbReference type="STRING" id="7244.B4LTA5"/>
<evidence type="ECO:0000256" key="11">
    <source>
        <dbReference type="SAM" id="SignalP"/>
    </source>
</evidence>
<dbReference type="SMR" id="B4LTA5"/>